<evidence type="ECO:0000256" key="5">
    <source>
        <dbReference type="SAM" id="MobiDB-lite"/>
    </source>
</evidence>
<feature type="domain" description="RanBP2-type" evidence="6">
    <location>
        <begin position="24"/>
        <end position="45"/>
    </location>
</feature>
<evidence type="ECO:0000256" key="2">
    <source>
        <dbReference type="ARBA" id="ARBA00022771"/>
    </source>
</evidence>
<organism evidence="7 8">
    <name type="scientific">Prorocentrum cordatum</name>
    <dbReference type="NCBI Taxonomy" id="2364126"/>
    <lineage>
        <taxon>Eukaryota</taxon>
        <taxon>Sar</taxon>
        <taxon>Alveolata</taxon>
        <taxon>Dinophyceae</taxon>
        <taxon>Prorocentrales</taxon>
        <taxon>Prorocentraceae</taxon>
        <taxon>Prorocentrum</taxon>
    </lineage>
</organism>
<keyword evidence="2" id="KW-0863">Zinc-finger</keyword>
<keyword evidence="8" id="KW-1185">Reference proteome</keyword>
<keyword evidence="1" id="KW-0479">Metal-binding</keyword>
<protein>
    <recommendedName>
        <fullName evidence="6">RanBP2-type domain-containing protein</fullName>
    </recommendedName>
</protein>
<dbReference type="SUPFAM" id="SSF57997">
    <property type="entry name" value="Tropomyosin"/>
    <property type="match status" value="1"/>
</dbReference>
<evidence type="ECO:0000256" key="4">
    <source>
        <dbReference type="SAM" id="Coils"/>
    </source>
</evidence>
<feature type="non-terminal residue" evidence="7">
    <location>
        <position position="317"/>
    </location>
</feature>
<evidence type="ECO:0000256" key="1">
    <source>
        <dbReference type="ARBA" id="ARBA00022723"/>
    </source>
</evidence>
<dbReference type="Proteomes" id="UP001189429">
    <property type="component" value="Unassembled WGS sequence"/>
</dbReference>
<comment type="caution">
    <text evidence="7">The sequence shown here is derived from an EMBL/GenBank/DDBJ whole genome shotgun (WGS) entry which is preliminary data.</text>
</comment>
<dbReference type="InterPro" id="IPR001876">
    <property type="entry name" value="Znf_RanBP2"/>
</dbReference>
<dbReference type="PROSITE" id="PS01358">
    <property type="entry name" value="ZF_RANBP2_1"/>
    <property type="match status" value="1"/>
</dbReference>
<name>A0ABN9X785_9DINO</name>
<evidence type="ECO:0000313" key="7">
    <source>
        <dbReference type="EMBL" id="CAK0893848.1"/>
    </source>
</evidence>
<feature type="region of interest" description="Disordered" evidence="5">
    <location>
        <begin position="65"/>
        <end position="115"/>
    </location>
</feature>
<evidence type="ECO:0000313" key="8">
    <source>
        <dbReference type="Proteomes" id="UP001189429"/>
    </source>
</evidence>
<feature type="compositionally biased region" description="Low complexity" evidence="5">
    <location>
        <begin position="83"/>
        <end position="103"/>
    </location>
</feature>
<accession>A0ABN9X785</accession>
<dbReference type="EMBL" id="CAUYUJ010019817">
    <property type="protein sequence ID" value="CAK0893848.1"/>
    <property type="molecule type" value="Genomic_DNA"/>
</dbReference>
<feature type="coiled-coil region" evidence="4">
    <location>
        <begin position="146"/>
        <end position="243"/>
    </location>
</feature>
<evidence type="ECO:0000259" key="6">
    <source>
        <dbReference type="PROSITE" id="PS01358"/>
    </source>
</evidence>
<sequence length="317" mass="32779">MAPPAAPGGAAGARGGRGGDGAYWVCASRACKQWNYCSRSTCIGCQAKAPPWAVRHAAAQPVVDEQGWVRPGKGKEGRRKARAAATGAAAPGSGSDAGSAERAGGSGVGSGSSASGRLGALQRDIEYFEGFPSLGGGHAGLVEEQLAALRAQRDELAASLAADKEAGLSRAAKLGREANSASKAERKAASARRAFEEANQAVGDAEAELQAAQEKLALAEEQRQAAKERLTNLEAAAEEARDSQERHLVSGAAVRGLFVQLRALPTAHTAGNFSSAWEATMRQMAAVEAMLPLEHAVPVPSTRERWGDSHLPIDGLR</sequence>
<keyword evidence="4" id="KW-0175">Coiled coil</keyword>
<proteinExistence type="predicted"/>
<gene>
    <name evidence="7" type="ORF">PCOR1329_LOCUS73078</name>
</gene>
<reference evidence="7" key="1">
    <citation type="submission" date="2023-10" db="EMBL/GenBank/DDBJ databases">
        <authorList>
            <person name="Chen Y."/>
            <person name="Shah S."/>
            <person name="Dougan E. K."/>
            <person name="Thang M."/>
            <person name="Chan C."/>
        </authorList>
    </citation>
    <scope>NUCLEOTIDE SEQUENCE [LARGE SCALE GENOMIC DNA]</scope>
</reference>
<keyword evidence="3" id="KW-0862">Zinc</keyword>
<evidence type="ECO:0000256" key="3">
    <source>
        <dbReference type="ARBA" id="ARBA00022833"/>
    </source>
</evidence>